<evidence type="ECO:0000259" key="3">
    <source>
        <dbReference type="Pfam" id="PF07261"/>
    </source>
</evidence>
<accession>A0A6N7XL70</accession>
<gene>
    <name evidence="4" type="ORF">FYJ65_05610</name>
</gene>
<dbReference type="Gene3D" id="1.10.10.630">
    <property type="entry name" value="DnaD domain-like"/>
    <property type="match status" value="2"/>
</dbReference>
<dbReference type="RefSeq" id="WP_154554378.1">
    <property type="nucleotide sequence ID" value="NZ_JAQXUZ010000020.1"/>
</dbReference>
<reference evidence="4 5" key="1">
    <citation type="submission" date="2019-08" db="EMBL/GenBank/DDBJ databases">
        <title>In-depth cultivation of the pig gut microbiome towards novel bacterial diversity and tailored functional studies.</title>
        <authorList>
            <person name="Wylensek D."/>
            <person name="Hitch T.C.A."/>
            <person name="Clavel T."/>
        </authorList>
    </citation>
    <scope>NUCLEOTIDE SEQUENCE [LARGE SCALE GENOMIC DNA]</scope>
    <source>
        <strain evidence="4 5">WCA-MUC-591-APC-4B</strain>
    </source>
</reference>
<name>A0A6N7XL70_9FIRM</name>
<feature type="region of interest" description="Disordered" evidence="2">
    <location>
        <begin position="113"/>
        <end position="137"/>
    </location>
</feature>
<dbReference type="EMBL" id="VUNA01000009">
    <property type="protein sequence ID" value="MST70815.1"/>
    <property type="molecule type" value="Genomic_DNA"/>
</dbReference>
<comment type="similarity">
    <text evidence="1">Belongs to the DnaB/DnaD family.</text>
</comment>
<comment type="caution">
    <text evidence="4">The sequence shown here is derived from an EMBL/GenBank/DDBJ whole genome shotgun (WGS) entry which is preliminary data.</text>
</comment>
<organism evidence="4 5">
    <name type="scientific">Mogibacterium kristiansenii</name>
    <dbReference type="NCBI Taxonomy" id="2606708"/>
    <lineage>
        <taxon>Bacteria</taxon>
        <taxon>Bacillati</taxon>
        <taxon>Bacillota</taxon>
        <taxon>Clostridia</taxon>
        <taxon>Peptostreptococcales</taxon>
        <taxon>Anaerovoracaceae</taxon>
        <taxon>Mogibacterium</taxon>
    </lineage>
</organism>
<dbReference type="InterPro" id="IPR034829">
    <property type="entry name" value="DnaD-like_sf"/>
</dbReference>
<proteinExistence type="inferred from homology"/>
<dbReference type="Pfam" id="PF07261">
    <property type="entry name" value="DnaB_2"/>
    <property type="match status" value="1"/>
</dbReference>
<evidence type="ECO:0000313" key="5">
    <source>
        <dbReference type="Proteomes" id="UP000469424"/>
    </source>
</evidence>
<evidence type="ECO:0000256" key="1">
    <source>
        <dbReference type="ARBA" id="ARBA00093462"/>
    </source>
</evidence>
<feature type="domain" description="DnaB/C C-terminal" evidence="3">
    <location>
        <begin position="160"/>
        <end position="230"/>
    </location>
</feature>
<dbReference type="InterPro" id="IPR006343">
    <property type="entry name" value="DnaB/C_C"/>
</dbReference>
<dbReference type="NCBIfam" id="TIGR01446">
    <property type="entry name" value="DnaD_dom"/>
    <property type="match status" value="1"/>
</dbReference>
<protein>
    <submittedName>
        <fullName evidence="4">DnaD domain protein</fullName>
    </submittedName>
</protein>
<dbReference type="SUPFAM" id="SSF158499">
    <property type="entry name" value="DnaD domain-like"/>
    <property type="match status" value="2"/>
</dbReference>
<evidence type="ECO:0000313" key="4">
    <source>
        <dbReference type="EMBL" id="MST70815.1"/>
    </source>
</evidence>
<feature type="region of interest" description="Disordered" evidence="2">
    <location>
        <begin position="306"/>
        <end position="327"/>
    </location>
</feature>
<dbReference type="AlphaFoldDB" id="A0A6N7XL70"/>
<keyword evidence="5" id="KW-1185">Reference proteome</keyword>
<dbReference type="Proteomes" id="UP000469424">
    <property type="component" value="Unassembled WGS sequence"/>
</dbReference>
<evidence type="ECO:0000256" key="2">
    <source>
        <dbReference type="SAM" id="MobiDB-lite"/>
    </source>
</evidence>
<sequence>MAKIRFKKINTRNPLLFSTSVENLFISELLPAAPGEYVKVYLFGLMNAGFGGAEDIKVTSNVLNMPVEDIEKAWAYWEDKGAVQQVYDPETRSYRIDFISQIEEIFGTPMEEAKPAKTASVSPEAAPQDAPEASVSKTPEQLMAEEVARLEDLEIRALYTNLEEAKGTPISTQEANKIRDTINIYGVTPDVYSYAIQYCSELDKYSVDYISKVAIRWTEEGCHDIAQVKALLDSESKRTSEYHRIFREVGFKRTPSPADREMMDTWLDSWGFKMSEILDACRTTAGMREPSLRYVNRVLENKMKEAGGIDTKKSSRASANNSEKGDSYQKTVSRRVLGAYYDYIRNQSELEYQEHLDEARKIPQMADILKLESELNKAMMTFEFGSNIKEKKKIQMEKRNKLEKKKRELLLQSGYPEDYLEKKYRCEKCRDTGITDDGQFCSCKRQRIEEAYEWNLKKNR</sequence>